<evidence type="ECO:0000256" key="6">
    <source>
        <dbReference type="RuleBase" id="RU366066"/>
    </source>
</evidence>
<dbReference type="SUPFAM" id="SSF56784">
    <property type="entry name" value="HAD-like"/>
    <property type="match status" value="1"/>
</dbReference>
<comment type="function">
    <text evidence="6">This promotes the activity of RNA polymerase II.</text>
</comment>
<evidence type="ECO:0000256" key="3">
    <source>
        <dbReference type="ARBA" id="ARBA00023242"/>
    </source>
</evidence>
<evidence type="ECO:0000313" key="9">
    <source>
        <dbReference type="EMBL" id="CAA7015581.1"/>
    </source>
</evidence>
<comment type="subcellular location">
    <subcellularLocation>
        <location evidence="1 6">Nucleus</location>
    </subcellularLocation>
</comment>
<dbReference type="PANTHER" id="PTHR23081:SF21">
    <property type="entry name" value="RNA POLYMERASE II C-TERMINAL DOMAIN PHOSPHATASE-LIKE-RELATED"/>
    <property type="match status" value="1"/>
</dbReference>
<dbReference type="InterPro" id="IPR011947">
    <property type="entry name" value="FCP1_euk"/>
</dbReference>
<dbReference type="EC" id="3.1.3.16" evidence="6"/>
<dbReference type="Gene3D" id="3.40.50.1000">
    <property type="entry name" value="HAD superfamily/HAD-like"/>
    <property type="match status" value="1"/>
</dbReference>
<reference evidence="9" key="1">
    <citation type="submission" date="2020-01" db="EMBL/GenBank/DDBJ databases">
        <authorList>
            <person name="Mishra B."/>
        </authorList>
    </citation>
    <scope>NUCLEOTIDE SEQUENCE [LARGE SCALE GENOMIC DNA]</scope>
</reference>
<proteinExistence type="predicted"/>
<dbReference type="PROSITE" id="PS50969">
    <property type="entry name" value="FCP1"/>
    <property type="match status" value="1"/>
</dbReference>
<dbReference type="OrthoDB" id="10249888at2759"/>
<comment type="catalytic activity">
    <reaction evidence="4 6">
        <text>O-phospho-L-seryl-[protein] + H2O = L-seryl-[protein] + phosphate</text>
        <dbReference type="Rhea" id="RHEA:20629"/>
        <dbReference type="Rhea" id="RHEA-COMP:9863"/>
        <dbReference type="Rhea" id="RHEA-COMP:11604"/>
        <dbReference type="ChEBI" id="CHEBI:15377"/>
        <dbReference type="ChEBI" id="CHEBI:29999"/>
        <dbReference type="ChEBI" id="CHEBI:43474"/>
        <dbReference type="ChEBI" id="CHEBI:83421"/>
        <dbReference type="EC" id="3.1.3.16"/>
    </reaction>
</comment>
<keyword evidence="2 6" id="KW-0378">Hydrolase</keyword>
<dbReference type="InterPro" id="IPR036412">
    <property type="entry name" value="HAD-like_sf"/>
</dbReference>
<evidence type="ECO:0000256" key="5">
    <source>
        <dbReference type="ARBA" id="ARBA00048336"/>
    </source>
</evidence>
<dbReference type="PANTHER" id="PTHR23081">
    <property type="entry name" value="RNA POLYMERASE II CTD PHOSPHATASE"/>
    <property type="match status" value="1"/>
</dbReference>
<dbReference type="SMART" id="SM00577">
    <property type="entry name" value="CPDc"/>
    <property type="match status" value="1"/>
</dbReference>
<gene>
    <name evidence="9" type="ORF">MERR_LOCUS2816</name>
</gene>
<dbReference type="Proteomes" id="UP000467841">
    <property type="component" value="Unassembled WGS sequence"/>
</dbReference>
<feature type="region of interest" description="Disordered" evidence="7">
    <location>
        <begin position="1"/>
        <end position="25"/>
    </location>
</feature>
<protein>
    <recommendedName>
        <fullName evidence="6">RNA polymerase II C-terminal domain phosphatase-like</fullName>
        <ecNumber evidence="6">3.1.3.16</ecNumber>
    </recommendedName>
</protein>
<dbReference type="InterPro" id="IPR039189">
    <property type="entry name" value="Fcp1"/>
</dbReference>
<evidence type="ECO:0000256" key="7">
    <source>
        <dbReference type="SAM" id="MobiDB-lite"/>
    </source>
</evidence>
<accession>A0A6D2HIR0</accession>
<comment type="caution">
    <text evidence="9">The sequence shown here is derived from an EMBL/GenBank/DDBJ whole genome shotgun (WGS) entry which is preliminary data.</text>
</comment>
<evidence type="ECO:0000256" key="1">
    <source>
        <dbReference type="ARBA" id="ARBA00004123"/>
    </source>
</evidence>
<keyword evidence="10" id="KW-1185">Reference proteome</keyword>
<dbReference type="AlphaFoldDB" id="A0A6D2HIR0"/>
<evidence type="ECO:0000256" key="4">
    <source>
        <dbReference type="ARBA" id="ARBA00047761"/>
    </source>
</evidence>
<evidence type="ECO:0000259" key="8">
    <source>
        <dbReference type="PROSITE" id="PS50969"/>
    </source>
</evidence>
<dbReference type="CDD" id="cd07521">
    <property type="entry name" value="HAD_FCP1-like"/>
    <property type="match status" value="1"/>
</dbReference>
<evidence type="ECO:0000313" key="10">
    <source>
        <dbReference type="Proteomes" id="UP000467841"/>
    </source>
</evidence>
<dbReference type="InterPro" id="IPR004274">
    <property type="entry name" value="FCP1_dom"/>
</dbReference>
<evidence type="ECO:0000256" key="2">
    <source>
        <dbReference type="ARBA" id="ARBA00022801"/>
    </source>
</evidence>
<name>A0A6D2HIR0_9BRAS</name>
<feature type="domain" description="FCP1 homology" evidence="8">
    <location>
        <begin position="79"/>
        <end position="264"/>
    </location>
</feature>
<dbReference type="EMBL" id="CACVBM020000188">
    <property type="protein sequence ID" value="CAA7015581.1"/>
    <property type="molecule type" value="Genomic_DNA"/>
</dbReference>
<dbReference type="GO" id="GO:0008420">
    <property type="term" value="F:RNA polymerase II CTD heptapeptide repeat phosphatase activity"/>
    <property type="evidence" value="ECO:0007669"/>
    <property type="project" value="UniProtKB-UniRule"/>
</dbReference>
<comment type="catalytic activity">
    <reaction evidence="5 6">
        <text>O-phospho-L-threonyl-[protein] + H2O = L-threonyl-[protein] + phosphate</text>
        <dbReference type="Rhea" id="RHEA:47004"/>
        <dbReference type="Rhea" id="RHEA-COMP:11060"/>
        <dbReference type="Rhea" id="RHEA-COMP:11605"/>
        <dbReference type="ChEBI" id="CHEBI:15377"/>
        <dbReference type="ChEBI" id="CHEBI:30013"/>
        <dbReference type="ChEBI" id="CHEBI:43474"/>
        <dbReference type="ChEBI" id="CHEBI:61977"/>
        <dbReference type="EC" id="3.1.3.16"/>
    </reaction>
</comment>
<sequence>MSLFENLSLEGEPVTKSSSSSPNSCGHRCVSYGVCMLCESTVDKSQGREFDFILPGLQLSHEAVASTKRLVTQFHCQKNNNKKLHLVLDLDHTLLHTAGVSCLSIEEKYLIEEARSKAREDLWSMEGDDSIDPYLLKLRPFLRKFLEEADKMFVMYVYTMGTREYAEALLEIIDPEGNYFRDRVITRDESPEEKTLDLVLAEERGVVIVDDTVGVWTHHWSNLVEITEYNYFRVDGQQEPKSYSEEKRDESENDGGLADVLKVLKHVHSEFFGVKEELLETQDVRFLLQEVDIQLLLN</sequence>
<dbReference type="Pfam" id="PF03031">
    <property type="entry name" value="NIF"/>
    <property type="match status" value="1"/>
</dbReference>
<dbReference type="NCBIfam" id="TIGR02250">
    <property type="entry name" value="FCP1_euk"/>
    <property type="match status" value="1"/>
</dbReference>
<dbReference type="InterPro" id="IPR023214">
    <property type="entry name" value="HAD_sf"/>
</dbReference>
<organism evidence="9 10">
    <name type="scientific">Microthlaspi erraticum</name>
    <dbReference type="NCBI Taxonomy" id="1685480"/>
    <lineage>
        <taxon>Eukaryota</taxon>
        <taxon>Viridiplantae</taxon>
        <taxon>Streptophyta</taxon>
        <taxon>Embryophyta</taxon>
        <taxon>Tracheophyta</taxon>
        <taxon>Spermatophyta</taxon>
        <taxon>Magnoliopsida</taxon>
        <taxon>eudicotyledons</taxon>
        <taxon>Gunneridae</taxon>
        <taxon>Pentapetalae</taxon>
        <taxon>rosids</taxon>
        <taxon>malvids</taxon>
        <taxon>Brassicales</taxon>
        <taxon>Brassicaceae</taxon>
        <taxon>Coluteocarpeae</taxon>
        <taxon>Microthlaspi</taxon>
    </lineage>
</organism>
<keyword evidence="3 6" id="KW-0539">Nucleus</keyword>
<dbReference type="GO" id="GO:0005634">
    <property type="term" value="C:nucleus"/>
    <property type="evidence" value="ECO:0007669"/>
    <property type="project" value="UniProtKB-SubCell"/>
</dbReference>